<protein>
    <submittedName>
        <fullName evidence="1">Uncharacterized protein</fullName>
    </submittedName>
</protein>
<reference evidence="1" key="1">
    <citation type="journal article" date="2014" name="Int. J. Syst. Evol. Microbiol.">
        <title>Complete genome sequence of Corynebacterium casei LMG S-19264T (=DSM 44701T), isolated from a smear-ripened cheese.</title>
        <authorList>
            <consortium name="US DOE Joint Genome Institute (JGI-PGF)"/>
            <person name="Walter F."/>
            <person name="Albersmeier A."/>
            <person name="Kalinowski J."/>
            <person name="Ruckert C."/>
        </authorList>
    </citation>
    <scope>NUCLEOTIDE SEQUENCE</scope>
    <source>
        <strain evidence="1">CGMCC 4.7110</strain>
    </source>
</reference>
<dbReference type="Proteomes" id="UP000653411">
    <property type="component" value="Unassembled WGS sequence"/>
</dbReference>
<evidence type="ECO:0000313" key="2">
    <source>
        <dbReference type="Proteomes" id="UP000653411"/>
    </source>
</evidence>
<dbReference type="EMBL" id="BMML01000006">
    <property type="protein sequence ID" value="GGN06584.1"/>
    <property type="molecule type" value="Genomic_DNA"/>
</dbReference>
<keyword evidence="2" id="KW-1185">Reference proteome</keyword>
<name>A0A918CR74_9ACTN</name>
<organism evidence="1 2">
    <name type="scientific">Streptomyces fuscichromogenes</name>
    <dbReference type="NCBI Taxonomy" id="1324013"/>
    <lineage>
        <taxon>Bacteria</taxon>
        <taxon>Bacillati</taxon>
        <taxon>Actinomycetota</taxon>
        <taxon>Actinomycetes</taxon>
        <taxon>Kitasatosporales</taxon>
        <taxon>Streptomycetaceae</taxon>
        <taxon>Streptomyces</taxon>
    </lineage>
</organism>
<reference evidence="1" key="2">
    <citation type="submission" date="2020-09" db="EMBL/GenBank/DDBJ databases">
        <authorList>
            <person name="Sun Q."/>
            <person name="Zhou Y."/>
        </authorList>
    </citation>
    <scope>NUCLEOTIDE SEQUENCE</scope>
    <source>
        <strain evidence="1">CGMCC 4.7110</strain>
    </source>
</reference>
<evidence type="ECO:0000313" key="1">
    <source>
        <dbReference type="EMBL" id="GGN06584.1"/>
    </source>
</evidence>
<gene>
    <name evidence="1" type="ORF">GCM10011578_030880</name>
</gene>
<accession>A0A918CR74</accession>
<comment type="caution">
    <text evidence="1">The sequence shown here is derived from an EMBL/GenBank/DDBJ whole genome shotgun (WGS) entry which is preliminary data.</text>
</comment>
<proteinExistence type="predicted"/>
<dbReference type="AlphaFoldDB" id="A0A918CR74"/>
<sequence>MLEFGLHTIVLAAVGLCVHGYTGTGTEPGPLSHPIISSLGSTWADTAHEVLSERLGESA</sequence>